<evidence type="ECO:0000256" key="4">
    <source>
        <dbReference type="ARBA" id="ARBA00022840"/>
    </source>
</evidence>
<evidence type="ECO:0000256" key="3">
    <source>
        <dbReference type="ARBA" id="ARBA00022741"/>
    </source>
</evidence>
<dbReference type="InterPro" id="IPR017871">
    <property type="entry name" value="ABC_transporter-like_CS"/>
</dbReference>
<keyword evidence="7" id="KW-1185">Reference proteome</keyword>
<reference evidence="6 7" key="1">
    <citation type="submission" date="2019-02" db="EMBL/GenBank/DDBJ databases">
        <title>Complete Genome Sequence and Methylome Analysis of free living Spirochaetas.</title>
        <authorList>
            <person name="Fomenkov A."/>
            <person name="Dubinina G."/>
            <person name="Leshcheva N."/>
            <person name="Mikheeva N."/>
            <person name="Grabovich M."/>
            <person name="Vincze T."/>
            <person name="Roberts R.J."/>
        </authorList>
    </citation>
    <scope>NUCLEOTIDE SEQUENCE [LARGE SCALE GENOMIC DNA]</scope>
    <source>
        <strain evidence="6 7">K2</strain>
    </source>
</reference>
<dbReference type="RefSeq" id="WP_149485943.1">
    <property type="nucleotide sequence ID" value="NZ_CP036150.1"/>
</dbReference>
<proteinExistence type="inferred from homology"/>
<dbReference type="InterPro" id="IPR003439">
    <property type="entry name" value="ABC_transporter-like_ATP-bd"/>
</dbReference>
<gene>
    <name evidence="6" type="ORF">EXM22_07620</name>
</gene>
<dbReference type="GO" id="GO:0016887">
    <property type="term" value="F:ATP hydrolysis activity"/>
    <property type="evidence" value="ECO:0007669"/>
    <property type="project" value="InterPro"/>
</dbReference>
<dbReference type="PROSITE" id="PS50893">
    <property type="entry name" value="ABC_TRANSPORTER_2"/>
    <property type="match status" value="1"/>
</dbReference>
<dbReference type="InterPro" id="IPR027417">
    <property type="entry name" value="P-loop_NTPase"/>
</dbReference>
<dbReference type="InterPro" id="IPR003593">
    <property type="entry name" value="AAA+_ATPase"/>
</dbReference>
<dbReference type="Pfam" id="PF00005">
    <property type="entry name" value="ABC_tran"/>
    <property type="match status" value="1"/>
</dbReference>
<feature type="domain" description="ABC transporter" evidence="5">
    <location>
        <begin position="24"/>
        <end position="258"/>
    </location>
</feature>
<dbReference type="PANTHER" id="PTHR42734">
    <property type="entry name" value="METAL TRANSPORT SYSTEM ATP-BINDING PROTEIN TM_0124-RELATED"/>
    <property type="match status" value="1"/>
</dbReference>
<dbReference type="Gene3D" id="3.40.50.300">
    <property type="entry name" value="P-loop containing nucleotide triphosphate hydrolases"/>
    <property type="match status" value="1"/>
</dbReference>
<dbReference type="OrthoDB" id="9806726at2"/>
<keyword evidence="3" id="KW-0547">Nucleotide-binding</keyword>
<name>A0A5C1QI97_9SPIO</name>
<dbReference type="SMART" id="SM00382">
    <property type="entry name" value="AAA"/>
    <property type="match status" value="1"/>
</dbReference>
<evidence type="ECO:0000256" key="2">
    <source>
        <dbReference type="ARBA" id="ARBA00022448"/>
    </source>
</evidence>
<dbReference type="KEGG" id="ock:EXM22_07620"/>
<sequence>MKSSEILCYGKACDHPRKSGTAALKVENVSFTYPGQNTEVLQGVNIDIGPGEKVAFVGPNGAGKSTLMNLILGLEPLNHGTISVFGHDAQSCRHRVSMVPQKNSVDWHFPVTVRQVVTMGRYVHLGWFKKPGKEDSEAVDKAMETMEITNIANRQVGELSGGQQQRVMLARTLAHDADLMLLDEPLNHVDIATQELIFHTIEDLCQGGKSVLVSTHDLGILTVHFSRALFLDKSIIADGPVKEVLTPENIARAYGFEFHKDKELSPWLNGY</sequence>
<dbReference type="GO" id="GO:0005524">
    <property type="term" value="F:ATP binding"/>
    <property type="evidence" value="ECO:0007669"/>
    <property type="project" value="UniProtKB-KW"/>
</dbReference>
<dbReference type="CDD" id="cd03235">
    <property type="entry name" value="ABC_Metallic_Cations"/>
    <property type="match status" value="1"/>
</dbReference>
<keyword evidence="2" id="KW-0813">Transport</keyword>
<organism evidence="6 7">
    <name type="scientific">Oceanispirochaeta crateris</name>
    <dbReference type="NCBI Taxonomy" id="2518645"/>
    <lineage>
        <taxon>Bacteria</taxon>
        <taxon>Pseudomonadati</taxon>
        <taxon>Spirochaetota</taxon>
        <taxon>Spirochaetia</taxon>
        <taxon>Spirochaetales</taxon>
        <taxon>Spirochaetaceae</taxon>
        <taxon>Oceanispirochaeta</taxon>
    </lineage>
</organism>
<evidence type="ECO:0000313" key="7">
    <source>
        <dbReference type="Proteomes" id="UP000324209"/>
    </source>
</evidence>
<comment type="similarity">
    <text evidence="1">Belongs to the ABC transporter superfamily.</text>
</comment>
<protein>
    <submittedName>
        <fullName evidence="6">Metal ABC transporter ATP-binding protein</fullName>
    </submittedName>
</protein>
<dbReference type="InterPro" id="IPR050153">
    <property type="entry name" value="Metal_Ion_Import_ABC"/>
</dbReference>
<dbReference type="FunFam" id="3.40.50.300:FF:000134">
    <property type="entry name" value="Iron-enterobactin ABC transporter ATP-binding protein"/>
    <property type="match status" value="1"/>
</dbReference>
<dbReference type="PANTHER" id="PTHR42734:SF5">
    <property type="entry name" value="IRON TRANSPORT SYSTEM ATP-BINDING PROTEIN HI_0361-RELATED"/>
    <property type="match status" value="1"/>
</dbReference>
<evidence type="ECO:0000259" key="5">
    <source>
        <dbReference type="PROSITE" id="PS50893"/>
    </source>
</evidence>
<dbReference type="SUPFAM" id="SSF52540">
    <property type="entry name" value="P-loop containing nucleoside triphosphate hydrolases"/>
    <property type="match status" value="1"/>
</dbReference>
<dbReference type="PROSITE" id="PS00211">
    <property type="entry name" value="ABC_TRANSPORTER_1"/>
    <property type="match status" value="1"/>
</dbReference>
<dbReference type="AlphaFoldDB" id="A0A5C1QI97"/>
<accession>A0A5C1QI97</accession>
<evidence type="ECO:0000313" key="6">
    <source>
        <dbReference type="EMBL" id="QEN07863.1"/>
    </source>
</evidence>
<dbReference type="Proteomes" id="UP000324209">
    <property type="component" value="Chromosome"/>
</dbReference>
<keyword evidence="4 6" id="KW-0067">ATP-binding</keyword>
<dbReference type="EMBL" id="CP036150">
    <property type="protein sequence ID" value="QEN07863.1"/>
    <property type="molecule type" value="Genomic_DNA"/>
</dbReference>
<evidence type="ECO:0000256" key="1">
    <source>
        <dbReference type="ARBA" id="ARBA00005417"/>
    </source>
</evidence>